<dbReference type="CDD" id="cd06171">
    <property type="entry name" value="Sigma70_r4"/>
    <property type="match status" value="1"/>
</dbReference>
<dbReference type="Gene3D" id="1.10.10.10">
    <property type="entry name" value="Winged helix-like DNA-binding domain superfamily/Winged helix DNA-binding domain"/>
    <property type="match status" value="1"/>
</dbReference>
<evidence type="ECO:0000259" key="6">
    <source>
        <dbReference type="Pfam" id="PF04542"/>
    </source>
</evidence>
<organism evidence="8 9">
    <name type="scientific">Enhygromyxa salina</name>
    <dbReference type="NCBI Taxonomy" id="215803"/>
    <lineage>
        <taxon>Bacteria</taxon>
        <taxon>Pseudomonadati</taxon>
        <taxon>Myxococcota</taxon>
        <taxon>Polyangia</taxon>
        <taxon>Nannocystales</taxon>
        <taxon>Nannocystaceae</taxon>
        <taxon>Enhygromyxa</taxon>
    </lineage>
</organism>
<comment type="similarity">
    <text evidence="1">Belongs to the sigma-70 factor family. ECF subfamily.</text>
</comment>
<dbReference type="InterPro" id="IPR013325">
    <property type="entry name" value="RNA_pol_sigma_r2"/>
</dbReference>
<dbReference type="AlphaFoldDB" id="A0A2S9YNG0"/>
<dbReference type="InterPro" id="IPR014284">
    <property type="entry name" value="RNA_pol_sigma-70_dom"/>
</dbReference>
<comment type="caution">
    <text evidence="8">The sequence shown here is derived from an EMBL/GenBank/DDBJ whole genome shotgun (WGS) entry which is preliminary data.</text>
</comment>
<feature type="domain" description="RNA polymerase sigma factor 70 region 4 type 2" evidence="7">
    <location>
        <begin position="137"/>
        <end position="187"/>
    </location>
</feature>
<dbReference type="GO" id="GO:0003677">
    <property type="term" value="F:DNA binding"/>
    <property type="evidence" value="ECO:0007669"/>
    <property type="project" value="UniProtKB-KW"/>
</dbReference>
<dbReference type="PANTHER" id="PTHR43133:SF8">
    <property type="entry name" value="RNA POLYMERASE SIGMA FACTOR HI_1459-RELATED"/>
    <property type="match status" value="1"/>
</dbReference>
<dbReference type="Pfam" id="PF04542">
    <property type="entry name" value="Sigma70_r2"/>
    <property type="match status" value="1"/>
</dbReference>
<reference evidence="8 9" key="1">
    <citation type="submission" date="2018-03" db="EMBL/GenBank/DDBJ databases">
        <title>Draft Genome Sequences of the Obligatory Marine Myxobacteria Enhygromyxa salina SWB007.</title>
        <authorList>
            <person name="Poehlein A."/>
            <person name="Moghaddam J.A."/>
            <person name="Harms H."/>
            <person name="Alanjari M."/>
            <person name="Koenig G.M."/>
            <person name="Daniel R."/>
            <person name="Schaeberle T.F."/>
        </authorList>
    </citation>
    <scope>NUCLEOTIDE SEQUENCE [LARGE SCALE GENOMIC DNA]</scope>
    <source>
        <strain evidence="8 9">SWB007</strain>
    </source>
</reference>
<dbReference type="GO" id="GO:0016987">
    <property type="term" value="F:sigma factor activity"/>
    <property type="evidence" value="ECO:0007669"/>
    <property type="project" value="UniProtKB-KW"/>
</dbReference>
<evidence type="ECO:0000256" key="3">
    <source>
        <dbReference type="ARBA" id="ARBA00023082"/>
    </source>
</evidence>
<dbReference type="SUPFAM" id="SSF88946">
    <property type="entry name" value="Sigma2 domain of RNA polymerase sigma factors"/>
    <property type="match status" value="1"/>
</dbReference>
<dbReference type="Pfam" id="PF08281">
    <property type="entry name" value="Sigma70_r4_2"/>
    <property type="match status" value="1"/>
</dbReference>
<evidence type="ECO:0000256" key="5">
    <source>
        <dbReference type="ARBA" id="ARBA00023163"/>
    </source>
</evidence>
<keyword evidence="5" id="KW-0804">Transcription</keyword>
<dbReference type="GO" id="GO:0006352">
    <property type="term" value="P:DNA-templated transcription initiation"/>
    <property type="evidence" value="ECO:0007669"/>
    <property type="project" value="InterPro"/>
</dbReference>
<protein>
    <submittedName>
        <fullName evidence="8">RNA polymerase sigma factor SigM</fullName>
    </submittedName>
</protein>
<name>A0A2S9YNG0_9BACT</name>
<evidence type="ECO:0000256" key="1">
    <source>
        <dbReference type="ARBA" id="ARBA00010641"/>
    </source>
</evidence>
<evidence type="ECO:0000256" key="2">
    <source>
        <dbReference type="ARBA" id="ARBA00023015"/>
    </source>
</evidence>
<proteinExistence type="inferred from homology"/>
<dbReference type="Proteomes" id="UP000238823">
    <property type="component" value="Unassembled WGS sequence"/>
</dbReference>
<evidence type="ECO:0000256" key="4">
    <source>
        <dbReference type="ARBA" id="ARBA00023125"/>
    </source>
</evidence>
<dbReference type="RefSeq" id="WP_181233878.1">
    <property type="nucleotide sequence ID" value="NZ_PVNL01000070.1"/>
</dbReference>
<keyword evidence="2" id="KW-0805">Transcription regulation</keyword>
<dbReference type="InterPro" id="IPR013324">
    <property type="entry name" value="RNA_pol_sigma_r3/r4-like"/>
</dbReference>
<sequence>MANETPPHATSSEHERDLVERAQAGDQRAFRELYMLHANTVFRCAIMPLVRDRNLAEDLLADTFVRAMENLPRFTWQGKGLLPWLIRIGKNLCLDHLRKAGRTTAWPEGFEQQIPDVSDSNAESLLGRSELSDALRVRIDECMSDLNPRYRHVLELRMFEKRSRQYAAEQLDVTIGTLDVLLFRACKSFRKVYVRRYGSTDEGSEFPAP</sequence>
<dbReference type="NCBIfam" id="TIGR02937">
    <property type="entry name" value="sigma70-ECF"/>
    <property type="match status" value="1"/>
</dbReference>
<dbReference type="EMBL" id="PVNL01000070">
    <property type="protein sequence ID" value="PRQ06633.1"/>
    <property type="molecule type" value="Genomic_DNA"/>
</dbReference>
<dbReference type="InterPro" id="IPR007627">
    <property type="entry name" value="RNA_pol_sigma70_r2"/>
</dbReference>
<dbReference type="PANTHER" id="PTHR43133">
    <property type="entry name" value="RNA POLYMERASE ECF-TYPE SIGMA FACTO"/>
    <property type="match status" value="1"/>
</dbReference>
<accession>A0A2S9YNG0</accession>
<dbReference type="InterPro" id="IPR039425">
    <property type="entry name" value="RNA_pol_sigma-70-like"/>
</dbReference>
<dbReference type="SUPFAM" id="SSF88659">
    <property type="entry name" value="Sigma3 and sigma4 domains of RNA polymerase sigma factors"/>
    <property type="match status" value="1"/>
</dbReference>
<keyword evidence="3" id="KW-0731">Sigma factor</keyword>
<dbReference type="InterPro" id="IPR013249">
    <property type="entry name" value="RNA_pol_sigma70_r4_t2"/>
</dbReference>
<keyword evidence="4" id="KW-0238">DNA-binding</keyword>
<evidence type="ECO:0000313" key="8">
    <source>
        <dbReference type="EMBL" id="PRQ06633.1"/>
    </source>
</evidence>
<dbReference type="Gene3D" id="1.10.1740.10">
    <property type="match status" value="1"/>
</dbReference>
<evidence type="ECO:0000313" key="9">
    <source>
        <dbReference type="Proteomes" id="UP000238823"/>
    </source>
</evidence>
<gene>
    <name evidence="8" type="primary">sigM_2</name>
    <name evidence="8" type="ORF">ENSA7_36540</name>
</gene>
<evidence type="ECO:0000259" key="7">
    <source>
        <dbReference type="Pfam" id="PF08281"/>
    </source>
</evidence>
<dbReference type="InterPro" id="IPR036388">
    <property type="entry name" value="WH-like_DNA-bd_sf"/>
</dbReference>
<feature type="domain" description="RNA polymerase sigma-70 region 2" evidence="6">
    <location>
        <begin position="37"/>
        <end position="103"/>
    </location>
</feature>